<proteinExistence type="predicted"/>
<gene>
    <name evidence="2" type="ORF">ACFQ07_30170</name>
</gene>
<feature type="region of interest" description="Disordered" evidence="1">
    <location>
        <begin position="1"/>
        <end position="20"/>
    </location>
</feature>
<evidence type="ECO:0000313" key="2">
    <source>
        <dbReference type="EMBL" id="MFD0856543.1"/>
    </source>
</evidence>
<keyword evidence="3" id="KW-1185">Reference proteome</keyword>
<comment type="caution">
    <text evidence="2">The sequence shown here is derived from an EMBL/GenBank/DDBJ whole genome shotgun (WGS) entry which is preliminary data.</text>
</comment>
<evidence type="ECO:0000313" key="3">
    <source>
        <dbReference type="Proteomes" id="UP001597083"/>
    </source>
</evidence>
<organism evidence="2 3">
    <name type="scientific">Actinomadura adrarensis</name>
    <dbReference type="NCBI Taxonomy" id="1819600"/>
    <lineage>
        <taxon>Bacteria</taxon>
        <taxon>Bacillati</taxon>
        <taxon>Actinomycetota</taxon>
        <taxon>Actinomycetes</taxon>
        <taxon>Streptosporangiales</taxon>
        <taxon>Thermomonosporaceae</taxon>
        <taxon>Actinomadura</taxon>
    </lineage>
</organism>
<dbReference type="Proteomes" id="UP001597083">
    <property type="component" value="Unassembled WGS sequence"/>
</dbReference>
<accession>A0ABW3CPS2</accession>
<feature type="compositionally biased region" description="Basic and acidic residues" evidence="1">
    <location>
        <begin position="1"/>
        <end position="11"/>
    </location>
</feature>
<name>A0ABW3CPS2_9ACTN</name>
<reference evidence="3" key="1">
    <citation type="journal article" date="2019" name="Int. J. Syst. Evol. Microbiol.">
        <title>The Global Catalogue of Microorganisms (GCM) 10K type strain sequencing project: providing services to taxonomists for standard genome sequencing and annotation.</title>
        <authorList>
            <consortium name="The Broad Institute Genomics Platform"/>
            <consortium name="The Broad Institute Genome Sequencing Center for Infectious Disease"/>
            <person name="Wu L."/>
            <person name="Ma J."/>
        </authorList>
    </citation>
    <scope>NUCLEOTIDE SEQUENCE [LARGE SCALE GENOMIC DNA]</scope>
    <source>
        <strain evidence="3">JCM 31696</strain>
    </source>
</reference>
<protein>
    <submittedName>
        <fullName evidence="2">Uncharacterized protein</fullName>
    </submittedName>
</protein>
<evidence type="ECO:0000256" key="1">
    <source>
        <dbReference type="SAM" id="MobiDB-lite"/>
    </source>
</evidence>
<sequence>MSLLSRIERTPPSRITQLHAPNGPTGVRCFLLAFGAATQHYLSGRSWDEVARNGGRELHVDHIRLNDRGSTVIIELAAQWPATDLERQDA</sequence>
<dbReference type="EMBL" id="JBHTIR010004161">
    <property type="protein sequence ID" value="MFD0856543.1"/>
    <property type="molecule type" value="Genomic_DNA"/>
</dbReference>